<accession>A0A2H0REJ8</accession>
<protein>
    <submittedName>
        <fullName evidence="1">Uncharacterized protein</fullName>
    </submittedName>
</protein>
<gene>
    <name evidence="1" type="ORF">COV10_04880</name>
</gene>
<dbReference type="AlphaFoldDB" id="A0A2H0REJ8"/>
<evidence type="ECO:0000313" key="2">
    <source>
        <dbReference type="Proteomes" id="UP000228767"/>
    </source>
</evidence>
<dbReference type="Proteomes" id="UP000228767">
    <property type="component" value="Unassembled WGS sequence"/>
</dbReference>
<reference evidence="1 2" key="1">
    <citation type="submission" date="2017-09" db="EMBL/GenBank/DDBJ databases">
        <title>Depth-based differentiation of microbial function through sediment-hosted aquifers and enrichment of novel symbionts in the deep terrestrial subsurface.</title>
        <authorList>
            <person name="Probst A.J."/>
            <person name="Ladd B."/>
            <person name="Jarett J.K."/>
            <person name="Geller-Mcgrath D.E."/>
            <person name="Sieber C.M."/>
            <person name="Emerson J.B."/>
            <person name="Anantharaman K."/>
            <person name="Thomas B.C."/>
            <person name="Malmstrom R."/>
            <person name="Stieglmeier M."/>
            <person name="Klingl A."/>
            <person name="Woyke T."/>
            <person name="Ryan C.M."/>
            <person name="Banfield J.F."/>
        </authorList>
    </citation>
    <scope>NUCLEOTIDE SEQUENCE [LARGE SCALE GENOMIC DNA]</scope>
    <source>
        <strain evidence="1">CG10_big_fil_rev_8_21_14_0_10_51_16</strain>
    </source>
</reference>
<sequence length="1000" mass="101520">MVAAGPQPANSLAPKNATRLPFTRVTFTAGGSDVVVNGVTVERAGLAVDAAFSGLLLLDENGIQLGVEKTLNSNHQAVVGEPFTVAAGTSRTMTIAGNMASSLTSQAGQVAILKVVGVNTSAALSGSLPIEGAQHTINASLTIGSVTMQRGGIDPGSNVTKELGTAGFTFASVRATAGSAEDLTLRSIRWNQVGSAGSSDLANVTTWVDGTSYDTMVSADGDYYTAVFGDGIKIEKGFSKDISIKGDIVGGSARTIKFNIAKRADLDLMGNLFGYGIKPPATGSTVPTGTTSAFSSSEDPWYYAITVTISAGTITVSSDTAVASQNVAVNLSNQPLGGFKVDVRGEPVSVSSMVFNVTAVGTGQVNDLTNVTLVDANGAVLGGPVDGSGAASGGTITFSDSITFPVGVTTLSLKGKLGTDFVTNDTVRASTTPSTDWTTVRGQTSGNTITPTPSTAITASLMTVRAGALSVSVSSQPSARTVIAGADGFEFSRIILDATQSGEDVRLTSIPLLLTLAGTPTALVGDLTSCELRNSAGSVLTTGTNKVTSFTAAADHTFTFDGTGVTIPKGTSMDLSVRCDVSSDAAASGTIAWGVKSAFNITSASGLDSGQTVAESATSGNGNAMTLSAGGSYTVTADSSSDVNYRAVRAGTEVILAAFNFTAGTAENVVLKQIALQLGNTASNSPSNLVGDEVSFWDGSTKLGTARFVEATNHATSSAISLSIPRGTSKRVTVKGDLEVINSINSASIEPGSFLAITYDGDNVGLNGNYASGVDSGSNISSGTTSDVTTNGVRIFSAVPEFRLLTNSVALTPSSELYKFTVTNPSTTHDLALKQLSFLVSTTGGAVTGFTLEGDGVLAKAASTDASGATGSQVVEILFDPTSNAKLVQKGTTKTFALKASTIADGSSVGETLNVALMSDTSYPSLAELMGTVTSVNAGSGNTDNIIWTPFSSTTPGQANSATESNLDWTNGYGLPFYNASGLLLADGQNLPTQSFTRPQ</sequence>
<name>A0A2H0REJ8_9BACT</name>
<dbReference type="EMBL" id="PCYI01000030">
    <property type="protein sequence ID" value="PIR44444.1"/>
    <property type="molecule type" value="Genomic_DNA"/>
</dbReference>
<comment type="caution">
    <text evidence="1">The sequence shown here is derived from an EMBL/GenBank/DDBJ whole genome shotgun (WGS) entry which is preliminary data.</text>
</comment>
<proteinExistence type="predicted"/>
<evidence type="ECO:0000313" key="1">
    <source>
        <dbReference type="EMBL" id="PIR44444.1"/>
    </source>
</evidence>
<organism evidence="1 2">
    <name type="scientific">Candidatus Vogelbacteria bacterium CG10_big_fil_rev_8_21_14_0_10_51_16</name>
    <dbReference type="NCBI Taxonomy" id="1975045"/>
    <lineage>
        <taxon>Bacteria</taxon>
        <taxon>Candidatus Vogeliibacteriota</taxon>
    </lineage>
</organism>